<evidence type="ECO:0000313" key="2">
    <source>
        <dbReference type="EMBL" id="KAG2254499.1"/>
    </source>
</evidence>
<reference evidence="2 3" key="1">
    <citation type="submission" date="2020-02" db="EMBL/GenBank/DDBJ databases">
        <authorList>
            <person name="Ma Q."/>
            <person name="Huang Y."/>
            <person name="Song X."/>
            <person name="Pei D."/>
        </authorList>
    </citation>
    <scope>NUCLEOTIDE SEQUENCE [LARGE SCALE GENOMIC DNA]</scope>
    <source>
        <strain evidence="2">Sxm20200214</strain>
        <tissue evidence="2">Leaf</tissue>
    </source>
</reference>
<name>A0A8X7PRT2_BRACI</name>
<keyword evidence="1" id="KW-0812">Transmembrane</keyword>
<dbReference type="EMBL" id="JAAMPC010000016">
    <property type="protein sequence ID" value="KAG2254499.1"/>
    <property type="molecule type" value="Genomic_DNA"/>
</dbReference>
<protein>
    <submittedName>
        <fullName evidence="2">Uncharacterized protein</fullName>
    </submittedName>
</protein>
<organism evidence="2 3">
    <name type="scientific">Brassica carinata</name>
    <name type="common">Ethiopian mustard</name>
    <name type="synonym">Abyssinian cabbage</name>
    <dbReference type="NCBI Taxonomy" id="52824"/>
    <lineage>
        <taxon>Eukaryota</taxon>
        <taxon>Viridiplantae</taxon>
        <taxon>Streptophyta</taxon>
        <taxon>Embryophyta</taxon>
        <taxon>Tracheophyta</taxon>
        <taxon>Spermatophyta</taxon>
        <taxon>Magnoliopsida</taxon>
        <taxon>eudicotyledons</taxon>
        <taxon>Gunneridae</taxon>
        <taxon>Pentapetalae</taxon>
        <taxon>rosids</taxon>
        <taxon>malvids</taxon>
        <taxon>Brassicales</taxon>
        <taxon>Brassicaceae</taxon>
        <taxon>Brassiceae</taxon>
        <taxon>Brassica</taxon>
    </lineage>
</organism>
<dbReference type="InterPro" id="IPR027413">
    <property type="entry name" value="GROEL-like_equatorial_sf"/>
</dbReference>
<evidence type="ECO:0000256" key="1">
    <source>
        <dbReference type="SAM" id="Phobius"/>
    </source>
</evidence>
<keyword evidence="3" id="KW-1185">Reference proteome</keyword>
<accession>A0A8X7PRT2</accession>
<dbReference type="OrthoDB" id="1935563at2759"/>
<dbReference type="AlphaFoldDB" id="A0A8X7PRT2"/>
<dbReference type="Proteomes" id="UP000886595">
    <property type="component" value="Unassembled WGS sequence"/>
</dbReference>
<proteinExistence type="predicted"/>
<feature type="transmembrane region" description="Helical" evidence="1">
    <location>
        <begin position="68"/>
        <end position="90"/>
    </location>
</feature>
<dbReference type="SUPFAM" id="SSF48592">
    <property type="entry name" value="GroEL equatorial domain-like"/>
    <property type="match status" value="1"/>
</dbReference>
<evidence type="ECO:0000313" key="3">
    <source>
        <dbReference type="Proteomes" id="UP000886595"/>
    </source>
</evidence>
<sequence length="182" mass="20368">MTLLQNLTETDLRRYETPPARRDAAESLANVIIIEPGMQCFVCLDDFECKSNGTISNQGWCGFNKFKLSLLVVVLCFALLPNFDAIITALEKRLERDIVKRALSYPLKLIAKNARINGSVISEKVLPTRTLSSVTMLQPATSVAKMFLMSDCVVLVEIKEPEPVPAQATRRLWTTQARSDIH</sequence>
<comment type="caution">
    <text evidence="2">The sequence shown here is derived from an EMBL/GenBank/DDBJ whole genome shotgun (WGS) entry which is preliminary data.</text>
</comment>
<keyword evidence="1" id="KW-0472">Membrane</keyword>
<gene>
    <name evidence="2" type="ORF">Bca52824_084635</name>
</gene>
<keyword evidence="1" id="KW-1133">Transmembrane helix</keyword>
<dbReference type="Gene3D" id="1.10.560.10">
    <property type="entry name" value="GroEL-like equatorial domain"/>
    <property type="match status" value="1"/>
</dbReference>